<evidence type="ECO:0000256" key="11">
    <source>
        <dbReference type="RuleBase" id="RU003826"/>
    </source>
</evidence>
<dbReference type="GO" id="GO:0009229">
    <property type="term" value="P:thiamine diphosphate biosynthetic process"/>
    <property type="evidence" value="ECO:0007669"/>
    <property type="project" value="UniProtKB-UniRule"/>
</dbReference>
<evidence type="ECO:0000256" key="5">
    <source>
        <dbReference type="ARBA" id="ARBA00022842"/>
    </source>
</evidence>
<evidence type="ECO:0000256" key="4">
    <source>
        <dbReference type="ARBA" id="ARBA00022723"/>
    </source>
</evidence>
<evidence type="ECO:0000313" key="15">
    <source>
        <dbReference type="Proteomes" id="UP001224674"/>
    </source>
</evidence>
<feature type="binding site" evidence="10">
    <location>
        <position position="124"/>
    </location>
    <ligand>
        <name>4-amino-2-methyl-5-(diphosphooxymethyl)pyrimidine</name>
        <dbReference type="ChEBI" id="CHEBI:57841"/>
    </ligand>
</feature>
<dbReference type="RefSeq" id="WP_279675239.1">
    <property type="nucleotide sequence ID" value="NZ_CP122566.1"/>
</dbReference>
<feature type="binding site" evidence="10">
    <location>
        <begin position="47"/>
        <end position="51"/>
    </location>
    <ligand>
        <name>4-amino-2-methyl-5-(diphosphooxymethyl)pyrimidine</name>
        <dbReference type="ChEBI" id="CHEBI:57841"/>
    </ligand>
</feature>
<evidence type="ECO:0000256" key="2">
    <source>
        <dbReference type="ARBA" id="ARBA00005165"/>
    </source>
</evidence>
<keyword evidence="15" id="KW-1185">Reference proteome</keyword>
<feature type="binding site" evidence="10">
    <location>
        <position position="87"/>
    </location>
    <ligand>
        <name>Mg(2+)</name>
        <dbReference type="ChEBI" id="CHEBI:18420"/>
    </ligand>
</feature>
<dbReference type="CDD" id="cd00564">
    <property type="entry name" value="TMP_TenI"/>
    <property type="match status" value="1"/>
</dbReference>
<dbReference type="NCBIfam" id="TIGR00693">
    <property type="entry name" value="thiE"/>
    <property type="match status" value="1"/>
</dbReference>
<feature type="binding site" evidence="10">
    <location>
        <begin position="151"/>
        <end position="153"/>
    </location>
    <ligand>
        <name>2-[(2R,5Z)-2-carboxy-4-methylthiazol-5(2H)-ylidene]ethyl phosphate</name>
        <dbReference type="ChEBI" id="CHEBI:62899"/>
    </ligand>
</feature>
<dbReference type="GO" id="GO:0004789">
    <property type="term" value="F:thiamine-phosphate diphosphorylase activity"/>
    <property type="evidence" value="ECO:0007669"/>
    <property type="project" value="UniProtKB-UniRule"/>
</dbReference>
<dbReference type="InterPro" id="IPR034291">
    <property type="entry name" value="TMP_synthase"/>
</dbReference>
<name>A0AAJ6ANI0_9MICC</name>
<evidence type="ECO:0000256" key="8">
    <source>
        <dbReference type="ARBA" id="ARBA00047851"/>
    </source>
</evidence>
<dbReference type="EMBL" id="CP122566">
    <property type="protein sequence ID" value="WGH94043.1"/>
    <property type="molecule type" value="Genomic_DNA"/>
</dbReference>
<evidence type="ECO:0000256" key="1">
    <source>
        <dbReference type="ARBA" id="ARBA00003814"/>
    </source>
</evidence>
<dbReference type="PANTHER" id="PTHR20857:SF15">
    <property type="entry name" value="THIAMINE-PHOSPHATE SYNTHASE"/>
    <property type="match status" value="1"/>
</dbReference>
<evidence type="ECO:0000256" key="6">
    <source>
        <dbReference type="ARBA" id="ARBA00022977"/>
    </source>
</evidence>
<dbReference type="GO" id="GO:0005737">
    <property type="term" value="C:cytoplasm"/>
    <property type="evidence" value="ECO:0007669"/>
    <property type="project" value="TreeGrafter"/>
</dbReference>
<dbReference type="EC" id="2.5.1.3" evidence="10"/>
<reference evidence="14 15" key="1">
    <citation type="submission" date="2023-03" db="EMBL/GenBank/DDBJ databases">
        <title>Complete genome sequences of several Auritidibacter ignavus strains isolated from ear infections.</title>
        <authorList>
            <person name="Baehr T."/>
            <person name="Baumhoegger A.M."/>
        </authorList>
    </citation>
    <scope>NUCLEOTIDE SEQUENCE [LARGE SCALE GENOMIC DNA]</scope>
    <source>
        <strain evidence="14 15">BABAE-6</strain>
    </source>
</reference>
<evidence type="ECO:0000256" key="12">
    <source>
        <dbReference type="RuleBase" id="RU004253"/>
    </source>
</evidence>
<dbReference type="AlphaFoldDB" id="A0AAJ6ANI0"/>
<sequence length="229" mass="24335">MSRHSTHLADTTDWRLYYITDTEYSGGLAAVPDVVVEAVKGGAGVVQVRDKTLSDEEFAELTVACQHAVRNQLGQQRFEQVRFFVNDRLDVARQLGCHLHLGQTDTPISEARAVLGEEVMIGLSTSTPRQVREAVNHQLADVLGIGPFAVTPTKPDAATPLGLTGISQCVQATAGSKVKCVAIGGINTTNAADIYRRTGVDGICVVSAIAAASDPAQVAAQLFSALHRE</sequence>
<comment type="cofactor">
    <cofactor evidence="10">
        <name>Mg(2+)</name>
        <dbReference type="ChEBI" id="CHEBI:18420"/>
    </cofactor>
    <text evidence="10">Binds 1 Mg(2+) ion per subunit.</text>
</comment>
<dbReference type="InterPro" id="IPR022998">
    <property type="entry name" value="ThiamineP_synth_TenI"/>
</dbReference>
<feature type="binding site" evidence="10">
    <location>
        <begin position="206"/>
        <end position="207"/>
    </location>
    <ligand>
        <name>2-[(2R,5Z)-2-carboxy-4-methylthiazol-5(2H)-ylidene]ethyl phosphate</name>
        <dbReference type="ChEBI" id="CHEBI:62899"/>
    </ligand>
</feature>
<keyword evidence="4 10" id="KW-0479">Metal-binding</keyword>
<dbReference type="Gene3D" id="3.20.20.70">
    <property type="entry name" value="Aldolase class I"/>
    <property type="match status" value="1"/>
</dbReference>
<evidence type="ECO:0000259" key="13">
    <source>
        <dbReference type="Pfam" id="PF02581"/>
    </source>
</evidence>
<dbReference type="HAMAP" id="MF_00097">
    <property type="entry name" value="TMP_synthase"/>
    <property type="match status" value="1"/>
</dbReference>
<keyword evidence="5 10" id="KW-0460">Magnesium</keyword>
<comment type="pathway">
    <text evidence="2 10 12">Cofactor biosynthesis; thiamine diphosphate biosynthesis; thiamine phosphate from 4-amino-2-methyl-5-diphosphomethylpyrimidine and 4-methyl-5-(2-phosphoethyl)-thiazole: step 1/1.</text>
</comment>
<comment type="function">
    <text evidence="1 10">Condenses 4-methyl-5-(beta-hydroxyethyl)thiazole monophosphate (THZ-P) and 2-methyl-4-amino-5-hydroxymethyl pyrimidine pyrophosphate (HMP-PP) to form thiamine monophosphate (TMP).</text>
</comment>
<keyword evidence="3 10" id="KW-0808">Transferase</keyword>
<feature type="binding site" evidence="10">
    <location>
        <position position="86"/>
    </location>
    <ligand>
        <name>4-amino-2-methyl-5-(diphosphooxymethyl)pyrimidine</name>
        <dbReference type="ChEBI" id="CHEBI:57841"/>
    </ligand>
</feature>
<comment type="catalytic activity">
    <reaction evidence="9 10 11">
        <text>2-[(2R,5Z)-2-carboxy-4-methylthiazol-5(2H)-ylidene]ethyl phosphate + 4-amino-2-methyl-5-(diphosphooxymethyl)pyrimidine + 2 H(+) = thiamine phosphate + CO2 + diphosphate</text>
        <dbReference type="Rhea" id="RHEA:47844"/>
        <dbReference type="ChEBI" id="CHEBI:15378"/>
        <dbReference type="ChEBI" id="CHEBI:16526"/>
        <dbReference type="ChEBI" id="CHEBI:33019"/>
        <dbReference type="ChEBI" id="CHEBI:37575"/>
        <dbReference type="ChEBI" id="CHEBI:57841"/>
        <dbReference type="ChEBI" id="CHEBI:62899"/>
        <dbReference type="EC" id="2.5.1.3"/>
    </reaction>
</comment>
<dbReference type="PANTHER" id="PTHR20857">
    <property type="entry name" value="THIAMINE-PHOSPHATE PYROPHOSPHORYLASE"/>
    <property type="match status" value="1"/>
</dbReference>
<dbReference type="InterPro" id="IPR036206">
    <property type="entry name" value="ThiamineP_synth_sf"/>
</dbReference>
<proteinExistence type="inferred from homology"/>
<dbReference type="Pfam" id="PF02581">
    <property type="entry name" value="TMP-TENI"/>
    <property type="match status" value="1"/>
</dbReference>
<protein>
    <recommendedName>
        <fullName evidence="10">Thiamine-phosphate synthase</fullName>
        <shortName evidence="10">TP synthase</shortName>
        <shortName evidence="10">TPS</shortName>
        <ecNumber evidence="10">2.5.1.3</ecNumber>
    </recommendedName>
    <alternativeName>
        <fullName evidence="10">Thiamine-phosphate pyrophosphorylase</fullName>
        <shortName evidence="10">TMP pyrophosphorylase</shortName>
        <shortName evidence="10">TMP-PPase</shortName>
    </alternativeName>
</protein>
<evidence type="ECO:0000256" key="3">
    <source>
        <dbReference type="ARBA" id="ARBA00022679"/>
    </source>
</evidence>
<feature type="binding site" evidence="10">
    <location>
        <position position="105"/>
    </location>
    <ligand>
        <name>Mg(2+)</name>
        <dbReference type="ChEBI" id="CHEBI:18420"/>
    </ligand>
</feature>
<feature type="binding site" evidence="10">
    <location>
        <position position="154"/>
    </location>
    <ligand>
        <name>4-amino-2-methyl-5-(diphosphooxymethyl)pyrimidine</name>
        <dbReference type="ChEBI" id="CHEBI:57841"/>
    </ligand>
</feature>
<dbReference type="Proteomes" id="UP001224674">
    <property type="component" value="Chromosome"/>
</dbReference>
<feature type="domain" description="Thiamine phosphate synthase/TenI" evidence="13">
    <location>
        <begin position="16"/>
        <end position="209"/>
    </location>
</feature>
<feature type="binding site" evidence="10">
    <location>
        <position position="185"/>
    </location>
    <ligand>
        <name>2-[(2R,5Z)-2-carboxy-4-methylthiazol-5(2H)-ylidene]ethyl phosphate</name>
        <dbReference type="ChEBI" id="CHEBI:62899"/>
    </ligand>
</feature>
<evidence type="ECO:0000256" key="9">
    <source>
        <dbReference type="ARBA" id="ARBA00047883"/>
    </source>
</evidence>
<evidence type="ECO:0000256" key="7">
    <source>
        <dbReference type="ARBA" id="ARBA00047334"/>
    </source>
</evidence>
<organism evidence="14 15">
    <name type="scientific">Auritidibacter ignavus</name>
    <dbReference type="NCBI Taxonomy" id="678932"/>
    <lineage>
        <taxon>Bacteria</taxon>
        <taxon>Bacillati</taxon>
        <taxon>Actinomycetota</taxon>
        <taxon>Actinomycetes</taxon>
        <taxon>Micrococcales</taxon>
        <taxon>Micrococcaceae</taxon>
        <taxon>Auritidibacter</taxon>
    </lineage>
</organism>
<dbReference type="SUPFAM" id="SSF51391">
    <property type="entry name" value="Thiamin phosphate synthase"/>
    <property type="match status" value="1"/>
</dbReference>
<keyword evidence="6 10" id="KW-0784">Thiamine biosynthesis</keyword>
<comment type="catalytic activity">
    <reaction evidence="8 10 11">
        <text>2-(2-carboxy-4-methylthiazol-5-yl)ethyl phosphate + 4-amino-2-methyl-5-(diphosphooxymethyl)pyrimidine + 2 H(+) = thiamine phosphate + CO2 + diphosphate</text>
        <dbReference type="Rhea" id="RHEA:47848"/>
        <dbReference type="ChEBI" id="CHEBI:15378"/>
        <dbReference type="ChEBI" id="CHEBI:16526"/>
        <dbReference type="ChEBI" id="CHEBI:33019"/>
        <dbReference type="ChEBI" id="CHEBI:37575"/>
        <dbReference type="ChEBI" id="CHEBI:57841"/>
        <dbReference type="ChEBI" id="CHEBI:62890"/>
        <dbReference type="EC" id="2.5.1.3"/>
    </reaction>
</comment>
<comment type="similarity">
    <text evidence="10 11">Belongs to the thiamine-phosphate synthase family.</text>
</comment>
<gene>
    <name evidence="10 14" type="primary">thiE</name>
    <name evidence="14" type="ORF">QDX21_04420</name>
</gene>
<dbReference type="GO" id="GO:0000287">
    <property type="term" value="F:magnesium ion binding"/>
    <property type="evidence" value="ECO:0007669"/>
    <property type="project" value="UniProtKB-UniRule"/>
</dbReference>
<evidence type="ECO:0000256" key="10">
    <source>
        <dbReference type="HAMAP-Rule" id="MF_00097"/>
    </source>
</evidence>
<dbReference type="GO" id="GO:0009228">
    <property type="term" value="P:thiamine biosynthetic process"/>
    <property type="evidence" value="ECO:0007669"/>
    <property type="project" value="UniProtKB-KW"/>
</dbReference>
<comment type="catalytic activity">
    <reaction evidence="7 10 11">
        <text>4-methyl-5-(2-phosphooxyethyl)-thiazole + 4-amino-2-methyl-5-(diphosphooxymethyl)pyrimidine + H(+) = thiamine phosphate + diphosphate</text>
        <dbReference type="Rhea" id="RHEA:22328"/>
        <dbReference type="ChEBI" id="CHEBI:15378"/>
        <dbReference type="ChEBI" id="CHEBI:33019"/>
        <dbReference type="ChEBI" id="CHEBI:37575"/>
        <dbReference type="ChEBI" id="CHEBI:57841"/>
        <dbReference type="ChEBI" id="CHEBI:58296"/>
        <dbReference type="EC" id="2.5.1.3"/>
    </reaction>
</comment>
<accession>A0AAJ6ANI0</accession>
<evidence type="ECO:0000313" key="14">
    <source>
        <dbReference type="EMBL" id="WGH94043.1"/>
    </source>
</evidence>
<dbReference type="InterPro" id="IPR013785">
    <property type="entry name" value="Aldolase_TIM"/>
</dbReference>